<protein>
    <submittedName>
        <fullName evidence="1">Uncharacterized protein</fullName>
    </submittedName>
</protein>
<dbReference type="RefSeq" id="WP_033101214.1">
    <property type="nucleotide sequence ID" value="NZ_JACEIP010000017.1"/>
</dbReference>
<gene>
    <name evidence="1" type="ORF">H1164_11470</name>
</gene>
<dbReference type="AlphaFoldDB" id="A0A7W1XBD0"/>
<evidence type="ECO:0000313" key="1">
    <source>
        <dbReference type="EMBL" id="MBA4543514.1"/>
    </source>
</evidence>
<evidence type="ECO:0000313" key="2">
    <source>
        <dbReference type="Proteomes" id="UP000530514"/>
    </source>
</evidence>
<comment type="caution">
    <text evidence="1">The sequence shown here is derived from an EMBL/GenBank/DDBJ whole genome shotgun (WGS) entry which is preliminary data.</text>
</comment>
<sequence>MYLSRIFNAINISVQEKYMTEILELNEKTKEFGLILTPDEVKNMMVARNKVLRDYGRVELGIEVTKELIEIFSESPYIHEDNYAATLTELHEIFYYLRNETEDKIGDFKLISMMKEMFDGECAGSVELLKSRLEEFAENFRSESLRESLFEGED</sequence>
<dbReference type="EMBL" id="JACEIP010000017">
    <property type="protein sequence ID" value="MBA4543514.1"/>
    <property type="molecule type" value="Genomic_DNA"/>
</dbReference>
<keyword evidence="2" id="KW-1185">Reference proteome</keyword>
<reference evidence="1 2" key="1">
    <citation type="submission" date="2020-07" db="EMBL/GenBank/DDBJ databases">
        <authorList>
            <person name="Feng H."/>
        </authorList>
    </citation>
    <scope>NUCLEOTIDE SEQUENCE [LARGE SCALE GENOMIC DNA]</scope>
    <source>
        <strain evidence="2">s-11</strain>
    </source>
</reference>
<dbReference type="InterPro" id="IPR046286">
    <property type="entry name" value="DUF6323"/>
</dbReference>
<dbReference type="OrthoDB" id="1707441at2"/>
<organism evidence="1 2">
    <name type="scientific">Thermoactinomyces daqus</name>
    <dbReference type="NCBI Taxonomy" id="1329516"/>
    <lineage>
        <taxon>Bacteria</taxon>
        <taxon>Bacillati</taxon>
        <taxon>Bacillota</taxon>
        <taxon>Bacilli</taxon>
        <taxon>Bacillales</taxon>
        <taxon>Thermoactinomycetaceae</taxon>
        <taxon>Thermoactinomyces</taxon>
    </lineage>
</organism>
<name>A0A7W1XBD0_9BACL</name>
<dbReference type="Pfam" id="PF19848">
    <property type="entry name" value="DUF6323"/>
    <property type="match status" value="1"/>
</dbReference>
<proteinExistence type="predicted"/>
<accession>A0A7W1XBD0</accession>
<dbReference type="Proteomes" id="UP000530514">
    <property type="component" value="Unassembled WGS sequence"/>
</dbReference>